<dbReference type="EMBL" id="UINC01144294">
    <property type="protein sequence ID" value="SVD33717.1"/>
    <property type="molecule type" value="Genomic_DNA"/>
</dbReference>
<evidence type="ECO:0008006" key="2">
    <source>
        <dbReference type="Google" id="ProtNLM"/>
    </source>
</evidence>
<accession>A0A382UI25</accession>
<dbReference type="SUPFAM" id="SSF143011">
    <property type="entry name" value="RelE-like"/>
    <property type="match status" value="1"/>
</dbReference>
<protein>
    <recommendedName>
        <fullName evidence="2">Cytotoxic translational repressor of toxin-antitoxin stability system</fullName>
    </recommendedName>
</protein>
<name>A0A382UI25_9ZZZZ</name>
<proteinExistence type="predicted"/>
<organism evidence="1">
    <name type="scientific">marine metagenome</name>
    <dbReference type="NCBI Taxonomy" id="408172"/>
    <lineage>
        <taxon>unclassified sequences</taxon>
        <taxon>metagenomes</taxon>
        <taxon>ecological metagenomes</taxon>
    </lineage>
</organism>
<evidence type="ECO:0000313" key="1">
    <source>
        <dbReference type="EMBL" id="SVD33717.1"/>
    </source>
</evidence>
<sequence length="125" mass="14520">MAPKYFQIIFNPTSAVELAGMPKDLQLQILGEFRGLPEEVRASGFYGRLEHGVKSLHRYRVGNYRVYFECHELGVVVHRIFSRNTLKDFFFRNVNMTQDEDDALAENPDFWEMIDEAASVSREEA</sequence>
<dbReference type="InterPro" id="IPR035093">
    <property type="entry name" value="RelE/ParE_toxin_dom_sf"/>
</dbReference>
<reference evidence="1" key="1">
    <citation type="submission" date="2018-05" db="EMBL/GenBank/DDBJ databases">
        <authorList>
            <person name="Lanie J.A."/>
            <person name="Ng W.-L."/>
            <person name="Kazmierczak K.M."/>
            <person name="Andrzejewski T.M."/>
            <person name="Davidsen T.M."/>
            <person name="Wayne K.J."/>
            <person name="Tettelin H."/>
            <person name="Glass J.I."/>
            <person name="Rusch D."/>
            <person name="Podicherti R."/>
            <person name="Tsui H.-C.T."/>
            <person name="Winkler M.E."/>
        </authorList>
    </citation>
    <scope>NUCLEOTIDE SEQUENCE</scope>
</reference>
<dbReference type="Gene3D" id="3.30.2310.20">
    <property type="entry name" value="RelE-like"/>
    <property type="match status" value="1"/>
</dbReference>
<gene>
    <name evidence="1" type="ORF">METZ01_LOCUS386571</name>
</gene>
<dbReference type="AlphaFoldDB" id="A0A382UI25"/>